<dbReference type="GO" id="GO:0009002">
    <property type="term" value="F:serine-type D-Ala-D-Ala carboxypeptidase activity"/>
    <property type="evidence" value="ECO:0007669"/>
    <property type="project" value="UniProtKB-EC"/>
</dbReference>
<dbReference type="GO" id="GO:0008658">
    <property type="term" value="F:penicillin binding"/>
    <property type="evidence" value="ECO:0007669"/>
    <property type="project" value="InterPro"/>
</dbReference>
<reference evidence="11" key="2">
    <citation type="submission" date="2020-09" db="EMBL/GenBank/DDBJ databases">
        <authorList>
            <person name="Sun Q."/>
            <person name="Ohkuma M."/>
        </authorList>
    </citation>
    <scope>NUCLEOTIDE SEQUENCE</scope>
    <source>
        <strain evidence="11">JCM 1480</strain>
    </source>
</reference>
<dbReference type="AlphaFoldDB" id="A0A8H9G6S8"/>
<accession>A0A8H9G6S8</accession>
<keyword evidence="6" id="KW-0511">Multifunctional enzyme</keyword>
<evidence type="ECO:0000256" key="3">
    <source>
        <dbReference type="ARBA" id="ARBA00022676"/>
    </source>
</evidence>
<dbReference type="InterPro" id="IPR001264">
    <property type="entry name" value="Glyco_trans_51"/>
</dbReference>
<evidence type="ECO:0000256" key="5">
    <source>
        <dbReference type="ARBA" id="ARBA00022801"/>
    </source>
</evidence>
<dbReference type="Proteomes" id="UP000648535">
    <property type="component" value="Unassembled WGS sequence"/>
</dbReference>
<dbReference type="GO" id="GO:0030288">
    <property type="term" value="C:outer membrane-bounded periplasmic space"/>
    <property type="evidence" value="ECO:0007669"/>
    <property type="project" value="TreeGrafter"/>
</dbReference>
<feature type="domain" description="Penicillin-binding protein transpeptidase" evidence="9">
    <location>
        <begin position="376"/>
        <end position="623"/>
    </location>
</feature>
<dbReference type="InterPro" id="IPR012338">
    <property type="entry name" value="Beta-lactam/transpept-like"/>
</dbReference>
<keyword evidence="2" id="KW-0645">Protease</keyword>
<comment type="catalytic activity">
    <reaction evidence="7">
        <text>Preferential cleavage: (Ac)2-L-Lys-D-Ala-|-D-Ala. Also transpeptidation of peptidyl-alanyl moieties that are N-acyl substituents of D-alanine.</text>
        <dbReference type="EC" id="3.4.16.4"/>
    </reaction>
</comment>
<dbReference type="Gene3D" id="3.40.710.10">
    <property type="entry name" value="DD-peptidase/beta-lactamase superfamily"/>
    <property type="match status" value="1"/>
</dbReference>
<dbReference type="GO" id="GO:0008955">
    <property type="term" value="F:peptidoglycan glycosyltransferase activity"/>
    <property type="evidence" value="ECO:0007669"/>
    <property type="project" value="UniProtKB-EC"/>
</dbReference>
<keyword evidence="4" id="KW-0808">Transferase</keyword>
<protein>
    <submittedName>
        <fullName evidence="11 12">Carboxypeptidase</fullName>
    </submittedName>
</protein>
<comment type="caution">
    <text evidence="11">The sequence shown here is derived from an EMBL/GenBank/DDBJ whole genome shotgun (WGS) entry which is preliminary data.</text>
</comment>
<evidence type="ECO:0000313" key="14">
    <source>
        <dbReference type="Proteomes" id="UP000746584"/>
    </source>
</evidence>
<sequence>MTFGRAIGAVGGFVGGSVLAGLLVGVGVTPAVALAGFGATTAIDTFSSLPEYIEVGELSSRNEVWAYRGGKPVHLADVFDRNREQLSYDRISEALRHAAVDGEDKRFWDHGGVDATSLVRSLVSVAAAHGKGGSGGSTLTMQLVRNIKIEQASQLPAAEADAAIAEATARTPQRKLEEIKLAIGLAKQYSKRDILTSYLNIAYFGDQTYGVQAAAQHYYDKDATDLSPAEAASLIAIVQWPERRDLSTPAHFAANQARRDVVLRAMHEQGHLSDAALRAALASKPSEYVHRTAPKQGCGTAPPGAEYACEHAVRVARALPQLGATQAERDAAWRTGGYRVQTTIDLDRNAEQKALLDRYDPATDPALALGATFDSVEASTGRVLTMAQNTAYDRSAGAPRGSTSLNYAVDEALGDARGFQPGSTYKLFTLLAWLEAGRSPDTVVDGTRHEQRTWTQCGRTIDAAWNPRNDSPAQTGPYSVREATAQSVNGAYVSMAAQLDLCDIRDVAARLGVHLATGGKVPANPASILGTESIAPLTMASAYTAVANGGVRCDTVVVDQVTDRSGEDLGGQPRTCRQVLSPAVAATAFQVMQGAFRGGTATGGQTADGMTLFGKTGTTDVADQVWLVGGTSRVVTAYWQGNTDGGTTNLRYVGNGQGGTYAGARAAVWKQAQEAVNAAYPAG</sequence>
<keyword evidence="14" id="KW-1185">Reference proteome</keyword>
<dbReference type="Pfam" id="PF00905">
    <property type="entry name" value="Transpeptidase"/>
    <property type="match status" value="1"/>
</dbReference>
<evidence type="ECO:0000256" key="1">
    <source>
        <dbReference type="ARBA" id="ARBA00022645"/>
    </source>
</evidence>
<dbReference type="InterPro" id="IPR036950">
    <property type="entry name" value="PBP_transglycosylase"/>
</dbReference>
<dbReference type="EMBL" id="BMOI01000002">
    <property type="protein sequence ID" value="GGK93090.1"/>
    <property type="molecule type" value="Genomic_DNA"/>
</dbReference>
<dbReference type="GO" id="GO:0006508">
    <property type="term" value="P:proteolysis"/>
    <property type="evidence" value="ECO:0007669"/>
    <property type="project" value="UniProtKB-KW"/>
</dbReference>
<proteinExistence type="predicted"/>
<dbReference type="SUPFAM" id="SSF56601">
    <property type="entry name" value="beta-lactamase/transpeptidase-like"/>
    <property type="match status" value="1"/>
</dbReference>
<evidence type="ECO:0000259" key="9">
    <source>
        <dbReference type="Pfam" id="PF00905"/>
    </source>
</evidence>
<dbReference type="GO" id="GO:0009252">
    <property type="term" value="P:peptidoglycan biosynthetic process"/>
    <property type="evidence" value="ECO:0007669"/>
    <property type="project" value="TreeGrafter"/>
</dbReference>
<evidence type="ECO:0000259" key="10">
    <source>
        <dbReference type="Pfam" id="PF00912"/>
    </source>
</evidence>
<evidence type="ECO:0000256" key="8">
    <source>
        <dbReference type="ARBA" id="ARBA00049902"/>
    </source>
</evidence>
<keyword evidence="3" id="KW-0328">Glycosyltransferase</keyword>
<dbReference type="InterPro" id="IPR050396">
    <property type="entry name" value="Glycosyltr_51/Transpeptidase"/>
</dbReference>
<dbReference type="Gene3D" id="1.10.3810.10">
    <property type="entry name" value="Biosynthetic peptidoglycan transglycosylase-like"/>
    <property type="match status" value="1"/>
</dbReference>
<keyword evidence="1 11" id="KW-0121">Carboxypeptidase</keyword>
<evidence type="ECO:0000313" key="13">
    <source>
        <dbReference type="Proteomes" id="UP000648535"/>
    </source>
</evidence>
<keyword evidence="5" id="KW-0378">Hydrolase</keyword>
<dbReference type="InterPro" id="IPR023346">
    <property type="entry name" value="Lysozyme-like_dom_sf"/>
</dbReference>
<reference evidence="12 14" key="3">
    <citation type="submission" date="2021-01" db="EMBL/GenBank/DDBJ databases">
        <title>Sequencing the genomes of 1000 actinobacteria strains.</title>
        <authorList>
            <person name="Klenk H.-P."/>
        </authorList>
    </citation>
    <scope>NUCLEOTIDE SEQUENCE [LARGE SCALE GENOMIC DNA]</scope>
    <source>
        <strain evidence="12 14">DSM 20542</strain>
    </source>
</reference>
<dbReference type="PANTHER" id="PTHR32282:SF33">
    <property type="entry name" value="PEPTIDOGLYCAN GLYCOSYLTRANSFERASE"/>
    <property type="match status" value="1"/>
</dbReference>
<organism evidence="11 13">
    <name type="scientific">Curtobacterium luteum</name>
    <dbReference type="NCBI Taxonomy" id="33881"/>
    <lineage>
        <taxon>Bacteria</taxon>
        <taxon>Bacillati</taxon>
        <taxon>Actinomycetota</taxon>
        <taxon>Actinomycetes</taxon>
        <taxon>Micrococcales</taxon>
        <taxon>Microbacteriaceae</taxon>
        <taxon>Curtobacterium</taxon>
    </lineage>
</organism>
<dbReference type="EMBL" id="JAFBCG010000001">
    <property type="protein sequence ID" value="MBM7802472.1"/>
    <property type="molecule type" value="Genomic_DNA"/>
</dbReference>
<evidence type="ECO:0000313" key="11">
    <source>
        <dbReference type="EMBL" id="GGK93090.1"/>
    </source>
</evidence>
<dbReference type="RefSeq" id="WP_175328098.1">
    <property type="nucleotide sequence ID" value="NZ_BMOI01000002.1"/>
</dbReference>
<evidence type="ECO:0000256" key="2">
    <source>
        <dbReference type="ARBA" id="ARBA00022670"/>
    </source>
</evidence>
<dbReference type="PANTHER" id="PTHR32282">
    <property type="entry name" value="BINDING PROTEIN TRANSPEPTIDASE, PUTATIVE-RELATED"/>
    <property type="match status" value="1"/>
</dbReference>
<evidence type="ECO:0000256" key="6">
    <source>
        <dbReference type="ARBA" id="ARBA00023268"/>
    </source>
</evidence>
<evidence type="ECO:0000313" key="12">
    <source>
        <dbReference type="EMBL" id="MBM7802472.1"/>
    </source>
</evidence>
<dbReference type="SUPFAM" id="SSF53955">
    <property type="entry name" value="Lysozyme-like"/>
    <property type="match status" value="1"/>
</dbReference>
<evidence type="ECO:0000256" key="7">
    <source>
        <dbReference type="ARBA" id="ARBA00034000"/>
    </source>
</evidence>
<dbReference type="InterPro" id="IPR001460">
    <property type="entry name" value="PCN-bd_Tpept"/>
</dbReference>
<dbReference type="Pfam" id="PF00912">
    <property type="entry name" value="Transgly"/>
    <property type="match status" value="1"/>
</dbReference>
<evidence type="ECO:0000256" key="4">
    <source>
        <dbReference type="ARBA" id="ARBA00022679"/>
    </source>
</evidence>
<name>A0A8H9G6S8_9MICO</name>
<reference evidence="11" key="1">
    <citation type="journal article" date="2014" name="Int. J. Syst. Evol. Microbiol.">
        <title>Complete genome sequence of Corynebacterium casei LMG S-19264T (=DSM 44701T), isolated from a smear-ripened cheese.</title>
        <authorList>
            <consortium name="US DOE Joint Genome Institute (JGI-PGF)"/>
            <person name="Walter F."/>
            <person name="Albersmeier A."/>
            <person name="Kalinowski J."/>
            <person name="Ruckert C."/>
        </authorList>
    </citation>
    <scope>NUCLEOTIDE SEQUENCE</scope>
    <source>
        <strain evidence="11">JCM 1480</strain>
    </source>
</reference>
<feature type="domain" description="Glycosyl transferase family 51" evidence="10">
    <location>
        <begin position="79"/>
        <end position="267"/>
    </location>
</feature>
<gene>
    <name evidence="11" type="ORF">GCM10009769_09090</name>
    <name evidence="12" type="ORF">JOE58_001723</name>
</gene>
<dbReference type="Proteomes" id="UP000746584">
    <property type="component" value="Unassembled WGS sequence"/>
</dbReference>
<comment type="catalytic activity">
    <reaction evidence="8">
        <text>[GlcNAc-(1-&gt;4)-Mur2Ac(oyl-L-Ala-gamma-D-Glu-L-Lys-D-Ala-D-Ala)](n)-di-trans,octa-cis-undecaprenyl diphosphate + beta-D-GlcNAc-(1-&gt;4)-Mur2Ac(oyl-L-Ala-gamma-D-Glu-L-Lys-D-Ala-D-Ala)-di-trans,octa-cis-undecaprenyl diphosphate = [GlcNAc-(1-&gt;4)-Mur2Ac(oyl-L-Ala-gamma-D-Glu-L-Lys-D-Ala-D-Ala)](n+1)-di-trans,octa-cis-undecaprenyl diphosphate + di-trans,octa-cis-undecaprenyl diphosphate + H(+)</text>
        <dbReference type="Rhea" id="RHEA:23708"/>
        <dbReference type="Rhea" id="RHEA-COMP:9602"/>
        <dbReference type="Rhea" id="RHEA-COMP:9603"/>
        <dbReference type="ChEBI" id="CHEBI:15378"/>
        <dbReference type="ChEBI" id="CHEBI:58405"/>
        <dbReference type="ChEBI" id="CHEBI:60033"/>
        <dbReference type="ChEBI" id="CHEBI:78435"/>
        <dbReference type="EC" id="2.4.99.28"/>
    </reaction>
</comment>